<organism evidence="2">
    <name type="scientific">marine sediment metagenome</name>
    <dbReference type="NCBI Taxonomy" id="412755"/>
    <lineage>
        <taxon>unclassified sequences</taxon>
        <taxon>metagenomes</taxon>
        <taxon>ecological metagenomes</taxon>
    </lineage>
</organism>
<name>A0A0F9K081_9ZZZZ</name>
<accession>A0A0F9K081</accession>
<reference evidence="2" key="1">
    <citation type="journal article" date="2015" name="Nature">
        <title>Complex archaea that bridge the gap between prokaryotes and eukaryotes.</title>
        <authorList>
            <person name="Spang A."/>
            <person name="Saw J.H."/>
            <person name="Jorgensen S.L."/>
            <person name="Zaremba-Niedzwiedzka K."/>
            <person name="Martijn J."/>
            <person name="Lind A.E."/>
            <person name="van Eijk R."/>
            <person name="Schleper C."/>
            <person name="Guy L."/>
            <person name="Ettema T.J."/>
        </authorList>
    </citation>
    <scope>NUCLEOTIDE SEQUENCE</scope>
</reference>
<evidence type="ECO:0000256" key="1">
    <source>
        <dbReference type="SAM" id="Phobius"/>
    </source>
</evidence>
<feature type="transmembrane region" description="Helical" evidence="1">
    <location>
        <begin position="34"/>
        <end position="54"/>
    </location>
</feature>
<gene>
    <name evidence="2" type="ORF">LCGC14_1695250</name>
</gene>
<proteinExistence type="predicted"/>
<protein>
    <submittedName>
        <fullName evidence="2">Uncharacterized protein</fullName>
    </submittedName>
</protein>
<dbReference type="AlphaFoldDB" id="A0A0F9K081"/>
<comment type="caution">
    <text evidence="2">The sequence shown here is derived from an EMBL/GenBank/DDBJ whole genome shotgun (WGS) entry which is preliminary data.</text>
</comment>
<evidence type="ECO:0000313" key="2">
    <source>
        <dbReference type="EMBL" id="KKM15518.1"/>
    </source>
</evidence>
<feature type="transmembrane region" description="Helical" evidence="1">
    <location>
        <begin position="6"/>
        <end position="22"/>
    </location>
</feature>
<keyword evidence="1" id="KW-0472">Membrane</keyword>
<keyword evidence="1" id="KW-1133">Transmembrane helix</keyword>
<sequence length="55" mass="6558">MDMLIGLYHVPGALFWHVFFYDKNSKVPEWLQALLNQIVNLVFWGSIVFSIWLLF</sequence>
<keyword evidence="1" id="KW-0812">Transmembrane</keyword>
<dbReference type="EMBL" id="LAZR01014887">
    <property type="protein sequence ID" value="KKM15518.1"/>
    <property type="molecule type" value="Genomic_DNA"/>
</dbReference>